<keyword evidence="2" id="KW-0812">Transmembrane</keyword>
<evidence type="ECO:0000256" key="2">
    <source>
        <dbReference type="SAM" id="Phobius"/>
    </source>
</evidence>
<keyword evidence="2" id="KW-0472">Membrane</keyword>
<feature type="transmembrane region" description="Helical" evidence="2">
    <location>
        <begin position="384"/>
        <end position="404"/>
    </location>
</feature>
<evidence type="ECO:0000256" key="1">
    <source>
        <dbReference type="SAM" id="MobiDB-lite"/>
    </source>
</evidence>
<evidence type="ECO:0000313" key="4">
    <source>
        <dbReference type="Proteomes" id="UP001139502"/>
    </source>
</evidence>
<feature type="transmembrane region" description="Helical" evidence="2">
    <location>
        <begin position="202"/>
        <end position="221"/>
    </location>
</feature>
<dbReference type="RefSeq" id="WP_254164584.1">
    <property type="nucleotide sequence ID" value="NZ_JANAFB010000002.1"/>
</dbReference>
<sequence>MPVTAPADSGRSAAAEDASPRPVLGRRPAALIALAVGAAAAAVYLWFSAVQLNRMETPSWDLAIFTQLAKAYASLSAPVVDVKGYGFNLLGDHFHPILVLLGPVYAVWPSPLAVMAVQDLLLGAGAGILAWFGSRWVGPVRGAALGLACALSFGVLEAVRVQFHEVAFAVPLLAASLCLLALRRFRAAALWAAPLVFVKEDLGVTAALIGLLIACTAARGGPGRRWEAGRPGVVPGLLLGLWGVGWTLVAILLVLPALNPGGTFDYGDRVDLGAALADPLRSLALMLYPWQKAQTLGLIVATGAGVLLRSPLVLAALPTVAWRFLSGEPGYWEPTWHYNLVVMPVVFAAVFDAVLRARRSEARGAARRVRGTRGSGAAARAARAWNSLTAAGPLLALAVALVLLPSSPLPGTLAQTGRPLPAGVEAQRRALAQVPAGTLVASDLSLITDLVPEHRVLWIGNDGDPAPDYVVLDVDGSTWGGSGPADPAAYAQRKYGADYALRFREGGMTVLAREG</sequence>
<dbReference type="Pfam" id="PF09852">
    <property type="entry name" value="DUF2079"/>
    <property type="match status" value="1"/>
</dbReference>
<accession>A0A9X2HCT2</accession>
<feature type="transmembrane region" description="Helical" evidence="2">
    <location>
        <begin position="140"/>
        <end position="159"/>
    </location>
</feature>
<dbReference type="InterPro" id="IPR018650">
    <property type="entry name" value="STSV1_Orf64"/>
</dbReference>
<name>A0A9X2HCT2_9MICC</name>
<feature type="transmembrane region" description="Helical" evidence="2">
    <location>
        <begin position="29"/>
        <end position="47"/>
    </location>
</feature>
<reference evidence="3" key="1">
    <citation type="submission" date="2022-06" db="EMBL/GenBank/DDBJ databases">
        <title>Rothia sp. isolated from sandalwood seedling.</title>
        <authorList>
            <person name="Tuikhar N."/>
            <person name="Kirdat K."/>
            <person name="Thorat V."/>
            <person name="Swetha P."/>
            <person name="Padma S."/>
            <person name="Sundararaj R."/>
            <person name="Yadav A."/>
        </authorList>
    </citation>
    <scope>NUCLEOTIDE SEQUENCE</scope>
    <source>
        <strain evidence="3">AR01</strain>
    </source>
</reference>
<dbReference type="Proteomes" id="UP001139502">
    <property type="component" value="Unassembled WGS sequence"/>
</dbReference>
<organism evidence="3 4">
    <name type="scientific">Rothia santali</name>
    <dbReference type="NCBI Taxonomy" id="2949643"/>
    <lineage>
        <taxon>Bacteria</taxon>
        <taxon>Bacillati</taxon>
        <taxon>Actinomycetota</taxon>
        <taxon>Actinomycetes</taxon>
        <taxon>Micrococcales</taxon>
        <taxon>Micrococcaceae</taxon>
        <taxon>Rothia</taxon>
    </lineage>
</organism>
<comment type="caution">
    <text evidence="3">The sequence shown here is derived from an EMBL/GenBank/DDBJ whole genome shotgun (WGS) entry which is preliminary data.</text>
</comment>
<feature type="region of interest" description="Disordered" evidence="1">
    <location>
        <begin position="1"/>
        <end position="20"/>
    </location>
</feature>
<feature type="transmembrane region" description="Helical" evidence="2">
    <location>
        <begin position="233"/>
        <end position="258"/>
    </location>
</feature>
<gene>
    <name evidence="3" type="ORF">NBM05_01515</name>
</gene>
<protein>
    <submittedName>
        <fullName evidence="3">DUF2079 domain-containing protein</fullName>
    </submittedName>
</protein>
<feature type="transmembrane region" description="Helical" evidence="2">
    <location>
        <begin position="166"/>
        <end position="182"/>
    </location>
</feature>
<dbReference type="EMBL" id="JANAFB010000002">
    <property type="protein sequence ID" value="MCP3424744.1"/>
    <property type="molecule type" value="Genomic_DNA"/>
</dbReference>
<feature type="transmembrane region" description="Helical" evidence="2">
    <location>
        <begin position="336"/>
        <end position="355"/>
    </location>
</feature>
<proteinExistence type="predicted"/>
<dbReference type="AlphaFoldDB" id="A0A9X2HCT2"/>
<keyword evidence="2" id="KW-1133">Transmembrane helix</keyword>
<evidence type="ECO:0000313" key="3">
    <source>
        <dbReference type="EMBL" id="MCP3424744.1"/>
    </source>
</evidence>
<keyword evidence="4" id="KW-1185">Reference proteome</keyword>